<dbReference type="InterPro" id="IPR014840">
    <property type="entry name" value="HRD"/>
</dbReference>
<proteinExistence type="predicted"/>
<dbReference type="AlphaFoldDB" id="A0A1E1M1M1"/>
<feature type="compositionally biased region" description="Low complexity" evidence="1">
    <location>
        <begin position="14"/>
        <end position="66"/>
    </location>
</feature>
<feature type="region of interest" description="Disordered" evidence="1">
    <location>
        <begin position="1"/>
        <end position="403"/>
    </location>
</feature>
<feature type="region of interest" description="Disordered" evidence="1">
    <location>
        <begin position="553"/>
        <end position="668"/>
    </location>
</feature>
<accession>A0A1E1M1M1</accession>
<feature type="compositionally biased region" description="Gly residues" evidence="1">
    <location>
        <begin position="391"/>
        <end position="401"/>
    </location>
</feature>
<reference evidence="4" key="1">
    <citation type="submission" date="2016-03" db="EMBL/GenBank/DDBJ databases">
        <authorList>
            <person name="Guldener U."/>
        </authorList>
    </citation>
    <scope>NUCLEOTIDE SEQUENCE [LARGE SCALE GENOMIC DNA]</scope>
</reference>
<feature type="compositionally biased region" description="Polar residues" evidence="1">
    <location>
        <begin position="655"/>
        <end position="668"/>
    </location>
</feature>
<name>A0A1E1M1M1_RHYSE</name>
<evidence type="ECO:0000259" key="2">
    <source>
        <dbReference type="Pfam" id="PF08729"/>
    </source>
</evidence>
<dbReference type="Pfam" id="PF08729">
    <property type="entry name" value="HUN"/>
    <property type="match status" value="1"/>
</dbReference>
<feature type="compositionally biased region" description="Polar residues" evidence="1">
    <location>
        <begin position="88"/>
        <end position="107"/>
    </location>
</feature>
<feature type="compositionally biased region" description="Basic and acidic residues" evidence="1">
    <location>
        <begin position="619"/>
        <end position="636"/>
    </location>
</feature>
<feature type="compositionally biased region" description="Low complexity" evidence="1">
    <location>
        <begin position="353"/>
        <end position="368"/>
    </location>
</feature>
<dbReference type="EMBL" id="FJVC01000094">
    <property type="protein sequence ID" value="CZT42445.1"/>
    <property type="molecule type" value="Genomic_DNA"/>
</dbReference>
<gene>
    <name evidence="3" type="ORF">RSE6_02356</name>
</gene>
<evidence type="ECO:0000313" key="4">
    <source>
        <dbReference type="Proteomes" id="UP000177625"/>
    </source>
</evidence>
<feature type="domain" description="Hpc2-related" evidence="2">
    <location>
        <begin position="510"/>
        <end position="550"/>
    </location>
</feature>
<organism evidence="3 4">
    <name type="scientific">Rhynchosporium secalis</name>
    <name type="common">Barley scald fungus</name>
    <dbReference type="NCBI Taxonomy" id="38038"/>
    <lineage>
        <taxon>Eukaryota</taxon>
        <taxon>Fungi</taxon>
        <taxon>Dikarya</taxon>
        <taxon>Ascomycota</taxon>
        <taxon>Pezizomycotina</taxon>
        <taxon>Leotiomycetes</taxon>
        <taxon>Helotiales</taxon>
        <taxon>Ploettnerulaceae</taxon>
        <taxon>Rhynchosporium</taxon>
    </lineage>
</organism>
<feature type="compositionally biased region" description="Basic and acidic residues" evidence="1">
    <location>
        <begin position="553"/>
        <end position="567"/>
    </location>
</feature>
<feature type="compositionally biased region" description="Polar residues" evidence="1">
    <location>
        <begin position="279"/>
        <end position="293"/>
    </location>
</feature>
<dbReference type="Proteomes" id="UP000177625">
    <property type="component" value="Unassembled WGS sequence"/>
</dbReference>
<evidence type="ECO:0000313" key="3">
    <source>
        <dbReference type="EMBL" id="CZT42445.1"/>
    </source>
</evidence>
<feature type="region of interest" description="Disordered" evidence="1">
    <location>
        <begin position="459"/>
        <end position="515"/>
    </location>
</feature>
<feature type="compositionally biased region" description="Polar residues" evidence="1">
    <location>
        <begin position="183"/>
        <end position="223"/>
    </location>
</feature>
<sequence>MVGERRRTQDGARSVSPSDLSSPPRSSPEAASPAAKFQNNFKNSPSASSSSNNNNNNHSSIIVNPSGVALSPADQKPPRKKPGRKPGSTNKPKTNADSPSTSTNPNTDAPPKVRKQRKPKDPNAPPVQRKKRNTVSDVGNQLDIRFANDIKLQAHPSQTEAPPHFHGQVLASQSGKHEDIQQRPIQSFFNPPPSQSQHSTQLQQNPSQETGNTPKAIRTSGQNYDPIRSNYDPVRETSHNPFGHPQTSPSHAHSVNRASASPSISSLVDPPNHALASPSIATQSFYQHQQSRFHQTDGHSSVPPSPTLNRVGSSAPVELGLSPQPGPVLLGSQKPEPTHAAQPGPSTMSKKMAPASNAPSSTAASPKAPKAKASKETNEIFPEPPPLPGSGLMGIGGGGPADGTEFRAPTVVLRIPMTGEVNNYINFTQLAEEQYGWDALHPRLAAQRDRLARVAAAGAALERSGSNKESGDEMSLDSEAEGEGEGSNVDMGGMSDGRTGTDGGKKVPRKRKMKEDEYDKDDGFVDDTELLWEEHAATANDGFFVYSGPLVPEGEKPTLETRGDGAPKRGRGRGSRGGRGLSRGASLLAGQQIPVRPNGLPAHGPGSRGGLTTRKPRITKADRARMEQEKLEREKMGNMASMPGGYGSMPHLASAPSNLGATPLVFNQ</sequence>
<feature type="compositionally biased region" description="Acidic residues" evidence="1">
    <location>
        <begin position="472"/>
        <end position="484"/>
    </location>
</feature>
<evidence type="ECO:0000256" key="1">
    <source>
        <dbReference type="SAM" id="MobiDB-lite"/>
    </source>
</evidence>
<feature type="compositionally biased region" description="Polar residues" evidence="1">
    <location>
        <begin position="245"/>
        <end position="266"/>
    </location>
</feature>
<keyword evidence="4" id="KW-1185">Reference proteome</keyword>
<protein>
    <submittedName>
        <fullName evidence="3">Related to HPC2 Cell cycle regulatory protein</fullName>
    </submittedName>
</protein>
<feature type="compositionally biased region" description="Basic and acidic residues" evidence="1">
    <location>
        <begin position="1"/>
        <end position="10"/>
    </location>
</feature>